<feature type="transmembrane region" description="Helical" evidence="1">
    <location>
        <begin position="47"/>
        <end position="68"/>
    </location>
</feature>
<evidence type="ECO:0000313" key="3">
    <source>
        <dbReference type="Proteomes" id="UP000774283"/>
    </source>
</evidence>
<evidence type="ECO:0000313" key="2">
    <source>
        <dbReference type="EMBL" id="NKX93536.1"/>
    </source>
</evidence>
<dbReference type="EMBL" id="JAAXOW010000002">
    <property type="protein sequence ID" value="NKX93536.1"/>
    <property type="molecule type" value="Genomic_DNA"/>
</dbReference>
<keyword evidence="1" id="KW-1133">Transmembrane helix</keyword>
<dbReference type="RefSeq" id="WP_168447546.1">
    <property type="nucleotide sequence ID" value="NZ_JAAXOW010000002.1"/>
</dbReference>
<accession>A0A9X5FBR0</accession>
<dbReference type="Proteomes" id="UP000774283">
    <property type="component" value="Unassembled WGS sequence"/>
</dbReference>
<keyword evidence="1" id="KW-0812">Transmembrane</keyword>
<organism evidence="2 3">
    <name type="scientific">Sanguibacter hominis ATCC BAA-789</name>
    <dbReference type="NCBI Taxonomy" id="1312740"/>
    <lineage>
        <taxon>Bacteria</taxon>
        <taxon>Bacillati</taxon>
        <taxon>Actinomycetota</taxon>
        <taxon>Actinomycetes</taxon>
        <taxon>Micrococcales</taxon>
        <taxon>Sanguibacteraceae</taxon>
        <taxon>Sanguibacter</taxon>
    </lineage>
</organism>
<comment type="caution">
    <text evidence="2">The sequence shown here is derived from an EMBL/GenBank/DDBJ whole genome shotgun (WGS) entry which is preliminary data.</text>
</comment>
<sequence>MTRLRGSVAGALTGVTARNLVRAALDEQMPGGTATWLRTNFRGTRVSLMGGPALASGLAAGALTTGVVSRRARVGTAGAIAALAGGAAGLNDDLHEDTEQRDKGLRGHLGALREGRVTTGAMKIGAIGAGALAAAALVGRDRRRAQASSSVTALGDLVLDSILVAGSANLVNLFDLRPGRALKVGLIGTATVALAGAPAQAAAVVGPVAASLPADLAELDMLGDSGANALGGVVGVGLTQASRPARLVAAATVVGLTLASEKVSFSRVIERTPVLSALDSWGRRP</sequence>
<dbReference type="AlphaFoldDB" id="A0A9X5FBR0"/>
<gene>
    <name evidence="2" type="ORF">HF995_09670</name>
</gene>
<proteinExistence type="predicted"/>
<keyword evidence="1" id="KW-0472">Membrane</keyword>
<evidence type="ECO:0000256" key="1">
    <source>
        <dbReference type="SAM" id="Phobius"/>
    </source>
</evidence>
<protein>
    <submittedName>
        <fullName evidence="2">Uncharacterized protein</fullName>
    </submittedName>
</protein>
<keyword evidence="3" id="KW-1185">Reference proteome</keyword>
<name>A0A9X5FBR0_9MICO</name>
<reference evidence="2 3" key="1">
    <citation type="submission" date="2020-04" db="EMBL/GenBank/DDBJ databases">
        <title>MicrobeNet Type strains.</title>
        <authorList>
            <person name="Nicholson A.C."/>
        </authorList>
    </citation>
    <scope>NUCLEOTIDE SEQUENCE [LARGE SCALE GENOMIC DNA]</scope>
    <source>
        <strain evidence="2 3">ATCC BAA-789</strain>
    </source>
</reference>